<sequence>MPGSARRRAVDKRRAQSRQAYTSGHFAIPKRSRRGPEITGGSLAYFLNDVVSAQEERGDYDLTTSLSRTTFDTDLRMNDIGVIYITSASLPLLRPAATYRPQLRNQRY</sequence>
<evidence type="ECO:0000313" key="3">
    <source>
        <dbReference type="Proteomes" id="UP000703269"/>
    </source>
</evidence>
<feature type="region of interest" description="Disordered" evidence="1">
    <location>
        <begin position="1"/>
        <end position="35"/>
    </location>
</feature>
<dbReference type="Proteomes" id="UP000703269">
    <property type="component" value="Unassembled WGS sequence"/>
</dbReference>
<dbReference type="AlphaFoldDB" id="A0A9P3LIT1"/>
<dbReference type="EMBL" id="BPQB01000064">
    <property type="protein sequence ID" value="GJE96851.1"/>
    <property type="molecule type" value="Genomic_DNA"/>
</dbReference>
<gene>
    <name evidence="2" type="ORF">PsYK624_130580</name>
</gene>
<comment type="caution">
    <text evidence="2">The sequence shown here is derived from an EMBL/GenBank/DDBJ whole genome shotgun (WGS) entry which is preliminary data.</text>
</comment>
<reference evidence="2 3" key="1">
    <citation type="submission" date="2021-08" db="EMBL/GenBank/DDBJ databases">
        <title>Draft Genome Sequence of Phanerochaete sordida strain YK-624.</title>
        <authorList>
            <person name="Mori T."/>
            <person name="Dohra H."/>
            <person name="Suzuki T."/>
            <person name="Kawagishi H."/>
            <person name="Hirai H."/>
        </authorList>
    </citation>
    <scope>NUCLEOTIDE SEQUENCE [LARGE SCALE GENOMIC DNA]</scope>
    <source>
        <strain evidence="2 3">YK-624</strain>
    </source>
</reference>
<feature type="compositionally biased region" description="Basic residues" evidence="1">
    <location>
        <begin position="1"/>
        <end position="11"/>
    </location>
</feature>
<protein>
    <submittedName>
        <fullName evidence="2">Uncharacterized protein</fullName>
    </submittedName>
</protein>
<keyword evidence="3" id="KW-1185">Reference proteome</keyword>
<proteinExistence type="predicted"/>
<evidence type="ECO:0000313" key="2">
    <source>
        <dbReference type="EMBL" id="GJE96851.1"/>
    </source>
</evidence>
<accession>A0A9P3LIT1</accession>
<name>A0A9P3LIT1_9APHY</name>
<organism evidence="2 3">
    <name type="scientific">Phanerochaete sordida</name>
    <dbReference type="NCBI Taxonomy" id="48140"/>
    <lineage>
        <taxon>Eukaryota</taxon>
        <taxon>Fungi</taxon>
        <taxon>Dikarya</taxon>
        <taxon>Basidiomycota</taxon>
        <taxon>Agaricomycotina</taxon>
        <taxon>Agaricomycetes</taxon>
        <taxon>Polyporales</taxon>
        <taxon>Phanerochaetaceae</taxon>
        <taxon>Phanerochaete</taxon>
    </lineage>
</organism>
<evidence type="ECO:0000256" key="1">
    <source>
        <dbReference type="SAM" id="MobiDB-lite"/>
    </source>
</evidence>